<evidence type="ECO:0000259" key="3">
    <source>
        <dbReference type="PROSITE" id="PS50001"/>
    </source>
</evidence>
<feature type="domain" description="SH2" evidence="3">
    <location>
        <begin position="431"/>
        <end position="524"/>
    </location>
</feature>
<name>A0AAF5DN42_STRER</name>
<dbReference type="Gene3D" id="3.30.505.10">
    <property type="entry name" value="SH2 domain"/>
    <property type="match status" value="1"/>
</dbReference>
<dbReference type="Proteomes" id="UP000035681">
    <property type="component" value="Unplaced"/>
</dbReference>
<dbReference type="InterPro" id="IPR000980">
    <property type="entry name" value="SH2"/>
</dbReference>
<keyword evidence="2" id="KW-0175">Coiled coil</keyword>
<dbReference type="SUPFAM" id="SSF55550">
    <property type="entry name" value="SH2 domain"/>
    <property type="match status" value="1"/>
</dbReference>
<dbReference type="PROSITE" id="PS50001">
    <property type="entry name" value="SH2"/>
    <property type="match status" value="1"/>
</dbReference>
<feature type="coiled-coil region" evidence="2">
    <location>
        <begin position="306"/>
        <end position="365"/>
    </location>
</feature>
<sequence length="544" mass="63123">MMGVLQDILDKMYVEPELLAGLNDIDKQRLFKQMREEQVRRYNENEILYEKLIREGVIKKDPSSKRVQWKNREDGDVYTYIFGEDEPERKLHENDDYKNHDINIHEKELMFDKLLKFNNNESENLNEEQLKKQLGEMEISPEFVKEYNPQNQFFVQKASQLLFGIPNVNGRVAAAKLAFENNNRQSQSMFYDNAHNGKSNNSTNNDNVKSLVNNKTIIPVPEILSTPDVLLEKNSVGVKDLFNQFESLPYQNGHSNGKSLNNMPSSTPQNMSQSFPVSNGKIPIANANSIVANAKAKLYINEPELKTRQNVILEKLKEERQRFKNESFDNNEKEVKEYDDDVDNIKQTEQKIKEIAAKAREAHRKQELRTSSPLLNIVNGFDKNITFKEAIKKIPRPPKPENRNAIIKWFKEKEIFVGAGIDPTTKLPSLWFHGIISRDTAEKLLSKTVCGSFLVRVSERIWGYTVSYSFGDGTYKHFLIERINQGYQFLGTNQIVHYSLYDLIQYHFTSPVTFNGNEIFKYPIGQTSKIPDYLELFDGIKYFE</sequence>
<dbReference type="AlphaFoldDB" id="A0AAF5DN42"/>
<evidence type="ECO:0000256" key="2">
    <source>
        <dbReference type="SAM" id="Coils"/>
    </source>
</evidence>
<dbReference type="Pfam" id="PF00017">
    <property type="entry name" value="SH2"/>
    <property type="match status" value="1"/>
</dbReference>
<protein>
    <submittedName>
        <fullName evidence="5">SH2 domain-containing protein</fullName>
    </submittedName>
</protein>
<reference evidence="5" key="1">
    <citation type="submission" date="2024-02" db="UniProtKB">
        <authorList>
            <consortium name="WormBaseParasite"/>
        </authorList>
    </citation>
    <scope>IDENTIFICATION</scope>
</reference>
<keyword evidence="4" id="KW-1185">Reference proteome</keyword>
<evidence type="ECO:0000256" key="1">
    <source>
        <dbReference type="PROSITE-ProRule" id="PRU00191"/>
    </source>
</evidence>
<organism evidence="4 5">
    <name type="scientific">Strongyloides stercoralis</name>
    <name type="common">Threadworm</name>
    <dbReference type="NCBI Taxonomy" id="6248"/>
    <lineage>
        <taxon>Eukaryota</taxon>
        <taxon>Metazoa</taxon>
        <taxon>Ecdysozoa</taxon>
        <taxon>Nematoda</taxon>
        <taxon>Chromadorea</taxon>
        <taxon>Rhabditida</taxon>
        <taxon>Tylenchina</taxon>
        <taxon>Panagrolaimomorpha</taxon>
        <taxon>Strongyloidoidea</taxon>
        <taxon>Strongyloididae</taxon>
        <taxon>Strongyloides</taxon>
    </lineage>
</organism>
<dbReference type="PRINTS" id="PR00401">
    <property type="entry name" value="SH2DOMAIN"/>
</dbReference>
<dbReference type="InterPro" id="IPR036860">
    <property type="entry name" value="SH2_dom_sf"/>
</dbReference>
<accession>A0AAF5DN42</accession>
<dbReference type="PANTHER" id="PTHR14388">
    <property type="entry name" value="T CELL-SPECIFIC ADAPTER PROTEIN TSAD"/>
    <property type="match status" value="1"/>
</dbReference>
<evidence type="ECO:0000313" key="4">
    <source>
        <dbReference type="Proteomes" id="UP000035681"/>
    </source>
</evidence>
<dbReference type="WBParaSite" id="TCONS_00014631.p1">
    <property type="protein sequence ID" value="TCONS_00014631.p1"/>
    <property type="gene ID" value="XLOC_009846"/>
</dbReference>
<evidence type="ECO:0000313" key="5">
    <source>
        <dbReference type="WBParaSite" id="TCONS_00014631.p1"/>
    </source>
</evidence>
<dbReference type="SMART" id="SM00252">
    <property type="entry name" value="SH2"/>
    <property type="match status" value="1"/>
</dbReference>
<proteinExistence type="predicted"/>
<keyword evidence="1" id="KW-0727">SH2 domain</keyword>
<dbReference type="GO" id="GO:0005737">
    <property type="term" value="C:cytoplasm"/>
    <property type="evidence" value="ECO:0007669"/>
    <property type="project" value="TreeGrafter"/>
</dbReference>
<dbReference type="PANTHER" id="PTHR14388:SF17">
    <property type="entry name" value="SH2 DOMAIN-CONTAINING PROTEIN"/>
    <property type="match status" value="1"/>
</dbReference>